<evidence type="ECO:0000313" key="2">
    <source>
        <dbReference type="Proteomes" id="UP000183454"/>
    </source>
</evidence>
<dbReference type="PANTHER" id="PTHR43747:SF1">
    <property type="entry name" value="SLR1998 PROTEIN"/>
    <property type="match status" value="1"/>
</dbReference>
<dbReference type="InterPro" id="IPR036188">
    <property type="entry name" value="FAD/NAD-bd_sf"/>
</dbReference>
<dbReference type="Proteomes" id="UP000183454">
    <property type="component" value="Unassembled WGS sequence"/>
</dbReference>
<dbReference type="RefSeq" id="WP_074666965.1">
    <property type="nucleotide sequence ID" value="NZ_FNNH01000018.1"/>
</dbReference>
<dbReference type="AlphaFoldDB" id="A0A1H2UVT0"/>
<dbReference type="Gene3D" id="3.50.50.60">
    <property type="entry name" value="FAD/NAD(P)-binding domain"/>
    <property type="match status" value="1"/>
</dbReference>
<accession>A0A1H2UVT0</accession>
<dbReference type="PANTHER" id="PTHR43747">
    <property type="entry name" value="FAD-BINDING PROTEIN"/>
    <property type="match status" value="1"/>
</dbReference>
<dbReference type="PRINTS" id="PR00411">
    <property type="entry name" value="PNDRDTASEI"/>
</dbReference>
<proteinExistence type="predicted"/>
<dbReference type="EMBL" id="FNNH01000018">
    <property type="protein sequence ID" value="SDW60220.1"/>
    <property type="molecule type" value="Genomic_DNA"/>
</dbReference>
<name>A0A1H2UVT0_9PROT</name>
<gene>
    <name evidence="1" type="ORF">SAMN05421882_101824</name>
</gene>
<sequence>MIPSVDVFIMGAGPAGLCAALRLQQLGYRVALIERSSRWPRPQIGEALTPGVKNIIDFLDANQALEKVPHLARLPTCLRWQSHTPEIVAHSNSAVVNRAAFDAALLQLACERGVQVYQPASLTNVSGQAGAWQLNFNTPTREQQIQACFILDARGRSPQHIACAPRLSASWVELAHTDIPVGLAHLTQVEAVEHGWLWGTHLPDKRYRVMLLCDPATQHQLMPGRPEVWLRANCASSQLFAAIAELPFAGRLQACSATPYLAYDSWQEGRLKLGDAAFALDPISSSGVEKAMRFSLQAVIAIHTIHHTQQASRHELAREFFQRRLIETCARHSLWTQRYYAQVWCSHHAFWRDRAVPYPRTLKLTANASTHALFDALQQEFERLQNYRQPELKRQPFLREHQAIRFSRDVKIIKAPCVMNDQVQLWPALQHPHLESPLAFLENEALLPRLNILSHQPTLAAVLGILSQSMSIHKARRLLEWLWQRGLLEATH</sequence>
<dbReference type="Pfam" id="PF12831">
    <property type="entry name" value="FAD_oxidored"/>
    <property type="match status" value="1"/>
</dbReference>
<organism evidence="1 2">
    <name type="scientific">Nitrosomonas communis</name>
    <dbReference type="NCBI Taxonomy" id="44574"/>
    <lineage>
        <taxon>Bacteria</taxon>
        <taxon>Pseudomonadati</taxon>
        <taxon>Pseudomonadota</taxon>
        <taxon>Betaproteobacteria</taxon>
        <taxon>Nitrosomonadales</taxon>
        <taxon>Nitrosomonadaceae</taxon>
        <taxon>Nitrosomonas</taxon>
    </lineage>
</organism>
<evidence type="ECO:0000313" key="1">
    <source>
        <dbReference type="EMBL" id="SDW60220.1"/>
    </source>
</evidence>
<dbReference type="Gene3D" id="3.30.9.100">
    <property type="match status" value="1"/>
</dbReference>
<reference evidence="1 2" key="1">
    <citation type="submission" date="2016-10" db="EMBL/GenBank/DDBJ databases">
        <authorList>
            <person name="de Groot N.N."/>
        </authorList>
    </citation>
    <scope>NUCLEOTIDE SEQUENCE [LARGE SCALE GENOMIC DNA]</scope>
    <source>
        <strain evidence="1 2">Nm110</strain>
    </source>
</reference>
<dbReference type="InterPro" id="IPR050816">
    <property type="entry name" value="Flavin-dep_Halogenase_NPB"/>
</dbReference>
<dbReference type="SUPFAM" id="SSF51905">
    <property type="entry name" value="FAD/NAD(P)-binding domain"/>
    <property type="match status" value="1"/>
</dbReference>
<protein>
    <submittedName>
        <fullName evidence="1">Dehydrogenase (Flavoprotein)</fullName>
    </submittedName>
</protein>